<dbReference type="GO" id="GO:1905786">
    <property type="term" value="P:positive regulation of anaphase-promoting complex-dependent catabolic process"/>
    <property type="evidence" value="ECO:0007669"/>
    <property type="project" value="TreeGrafter"/>
</dbReference>
<dbReference type="InterPro" id="IPR015943">
    <property type="entry name" value="WD40/YVTN_repeat-like_dom_sf"/>
</dbReference>
<keyword evidence="1" id="KW-0853">WD repeat</keyword>
<evidence type="ECO:0000256" key="1">
    <source>
        <dbReference type="ARBA" id="ARBA00022574"/>
    </source>
</evidence>
<feature type="compositionally biased region" description="Polar residues" evidence="3">
    <location>
        <begin position="209"/>
        <end position="224"/>
    </location>
</feature>
<dbReference type="Gene3D" id="2.130.10.10">
    <property type="entry name" value="YVTN repeat-like/Quinoprotein amine dehydrogenase"/>
    <property type="match status" value="1"/>
</dbReference>
<dbReference type="InterPro" id="IPR036322">
    <property type="entry name" value="WD40_repeat_dom_sf"/>
</dbReference>
<organism evidence="5 6">
    <name type="scientific">Australozyma saopauloensis</name>
    <dbReference type="NCBI Taxonomy" id="291208"/>
    <lineage>
        <taxon>Eukaryota</taxon>
        <taxon>Fungi</taxon>
        <taxon>Dikarya</taxon>
        <taxon>Ascomycota</taxon>
        <taxon>Saccharomycotina</taxon>
        <taxon>Pichiomycetes</taxon>
        <taxon>Metschnikowiaceae</taxon>
        <taxon>Australozyma</taxon>
    </lineage>
</organism>
<keyword evidence="4" id="KW-0472">Membrane</keyword>
<name>A0AAX4HGB3_9ASCO</name>
<dbReference type="SUPFAM" id="SSF50978">
    <property type="entry name" value="WD40 repeat-like"/>
    <property type="match status" value="1"/>
</dbReference>
<evidence type="ECO:0000256" key="4">
    <source>
        <dbReference type="SAM" id="Phobius"/>
    </source>
</evidence>
<keyword evidence="4" id="KW-0812">Transmembrane</keyword>
<protein>
    <submittedName>
        <fullName evidence="5">Uncharacterized protein</fullName>
    </submittedName>
</protein>
<dbReference type="EMBL" id="CP138899">
    <property type="protein sequence ID" value="WPK27433.1"/>
    <property type="molecule type" value="Genomic_DNA"/>
</dbReference>
<keyword evidence="6" id="KW-1185">Reference proteome</keyword>
<dbReference type="AlphaFoldDB" id="A0AAX4HGB3"/>
<keyword evidence="4" id="KW-1133">Transmembrane helix</keyword>
<dbReference type="GO" id="GO:1990757">
    <property type="term" value="F:ubiquitin ligase activator activity"/>
    <property type="evidence" value="ECO:0007669"/>
    <property type="project" value="TreeGrafter"/>
</dbReference>
<dbReference type="GeneID" id="88175880"/>
<keyword evidence="2" id="KW-0677">Repeat</keyword>
<evidence type="ECO:0000313" key="5">
    <source>
        <dbReference type="EMBL" id="WPK27433.1"/>
    </source>
</evidence>
<reference evidence="5 6" key="1">
    <citation type="submission" date="2023-10" db="EMBL/GenBank/DDBJ databases">
        <title>Draft Genome Sequence of Candida saopaulonensis from a very Premature Infant with Sepsis.</title>
        <authorList>
            <person name="Ning Y."/>
            <person name="Dai R."/>
            <person name="Xiao M."/>
            <person name="Xu Y."/>
            <person name="Yan Q."/>
            <person name="Zhang L."/>
        </authorList>
    </citation>
    <scope>NUCLEOTIDE SEQUENCE [LARGE SCALE GENOMIC DNA]</scope>
    <source>
        <strain evidence="5 6">19XY460</strain>
    </source>
</reference>
<evidence type="ECO:0000256" key="2">
    <source>
        <dbReference type="ARBA" id="ARBA00022737"/>
    </source>
</evidence>
<dbReference type="InterPro" id="IPR033010">
    <property type="entry name" value="Cdc20/Fizzy"/>
</dbReference>
<feature type="region of interest" description="Disordered" evidence="3">
    <location>
        <begin position="196"/>
        <end position="231"/>
    </location>
</feature>
<dbReference type="GO" id="GO:0005680">
    <property type="term" value="C:anaphase-promoting complex"/>
    <property type="evidence" value="ECO:0007669"/>
    <property type="project" value="TreeGrafter"/>
</dbReference>
<sequence>MIRSQSDHRLLPSLATSPNRRRIEYSSEQRQPISQDILSDSGHRLASALGFAPESVLNYGAPSAHDRTLQNVDDFLTAGLNSLFISGPMAVANQRPATAPLPHELSDSIPTAAPDSNFSGLRVRATQSTSSSMMASHSGPARARARGAAPATGTVGAASGPSISATSPTSPTIRQRNTRNRNTQRFRNQLRELIEHLNSENPLRRPVSQGFSPTDSRAGSTDSSPLAGPSRETAVITMSDLHYLQTYDMRNNFYLNLVTWSRPHNKIAVAVKDKAYWWDGLRYVAQINLQGNQKPISVISCGPTGVLAVGLQDGLQGCLSLFLNARRRLTISHDCSFQCIAWFSTGPFLAVGDMLGRIYIMEYDYDSVVVKAEWRGFDQQVCGMYWNTNRAQIIPAWLSNCCFSSLLFICNLFLAH</sequence>
<proteinExistence type="predicted"/>
<feature type="transmembrane region" description="Helical" evidence="4">
    <location>
        <begin position="394"/>
        <end position="414"/>
    </location>
</feature>
<gene>
    <name evidence="5" type="ORF">PUMCH_004820</name>
</gene>
<evidence type="ECO:0000256" key="3">
    <source>
        <dbReference type="SAM" id="MobiDB-lite"/>
    </source>
</evidence>
<feature type="compositionally biased region" description="Low complexity" evidence="3">
    <location>
        <begin position="127"/>
        <end position="175"/>
    </location>
</feature>
<evidence type="ECO:0000313" key="6">
    <source>
        <dbReference type="Proteomes" id="UP001338582"/>
    </source>
</evidence>
<feature type="region of interest" description="Disordered" evidence="3">
    <location>
        <begin position="127"/>
        <end position="184"/>
    </location>
</feature>
<dbReference type="PANTHER" id="PTHR19918:SF5">
    <property type="entry name" value="MEIOSIS-SPECIFIC APC_C ACTIVATOR PROTEIN AMA1"/>
    <property type="match status" value="1"/>
</dbReference>
<dbReference type="Proteomes" id="UP001338582">
    <property type="component" value="Chromosome 6"/>
</dbReference>
<dbReference type="PANTHER" id="PTHR19918">
    <property type="entry name" value="CELL DIVISION CYCLE 20 CDC20 FIZZY -RELATED"/>
    <property type="match status" value="1"/>
</dbReference>
<dbReference type="KEGG" id="asau:88175880"/>
<dbReference type="GO" id="GO:0031145">
    <property type="term" value="P:anaphase-promoting complex-dependent catabolic process"/>
    <property type="evidence" value="ECO:0007669"/>
    <property type="project" value="TreeGrafter"/>
</dbReference>
<accession>A0AAX4HGB3</accession>
<dbReference type="GO" id="GO:0010997">
    <property type="term" value="F:anaphase-promoting complex binding"/>
    <property type="evidence" value="ECO:0007669"/>
    <property type="project" value="InterPro"/>
</dbReference>
<dbReference type="RefSeq" id="XP_062879811.1">
    <property type="nucleotide sequence ID" value="XM_063023741.1"/>
</dbReference>